<proteinExistence type="predicted"/>
<name>A0A1I0F007_9BACI</name>
<sequence>MAKKFISYFKTEDDLLSAHASLQTLRTHNVTIDQIPEDDGGGAFTPAVALNQTTSNFGYAAVLNTAGNNDGDQGGMHVIEGQVEDADFEAALNILKKNNGFERSEDIR</sequence>
<keyword evidence="2" id="KW-1185">Reference proteome</keyword>
<organism evidence="1 2">
    <name type="scientific">Oceanobacillus limi</name>
    <dbReference type="NCBI Taxonomy" id="930131"/>
    <lineage>
        <taxon>Bacteria</taxon>
        <taxon>Bacillati</taxon>
        <taxon>Bacillota</taxon>
        <taxon>Bacilli</taxon>
        <taxon>Bacillales</taxon>
        <taxon>Bacillaceae</taxon>
        <taxon>Oceanobacillus</taxon>
    </lineage>
</organism>
<dbReference type="EMBL" id="FOHE01000013">
    <property type="protein sequence ID" value="SET51114.1"/>
    <property type="molecule type" value="Genomic_DNA"/>
</dbReference>
<dbReference type="Proteomes" id="UP000198618">
    <property type="component" value="Unassembled WGS sequence"/>
</dbReference>
<accession>A0A1I0F007</accession>
<reference evidence="1 2" key="1">
    <citation type="submission" date="2016-10" db="EMBL/GenBank/DDBJ databases">
        <authorList>
            <person name="de Groot N.N."/>
        </authorList>
    </citation>
    <scope>NUCLEOTIDE SEQUENCE [LARGE SCALE GENOMIC DNA]</scope>
    <source>
        <strain evidence="1 2">IBRC-M 10780</strain>
    </source>
</reference>
<dbReference type="OrthoDB" id="2607182at2"/>
<gene>
    <name evidence="1" type="ORF">SAMN05216389_11345</name>
</gene>
<evidence type="ECO:0000313" key="2">
    <source>
        <dbReference type="Proteomes" id="UP000198618"/>
    </source>
</evidence>
<evidence type="ECO:0000313" key="1">
    <source>
        <dbReference type="EMBL" id="SET51114.1"/>
    </source>
</evidence>
<evidence type="ECO:0008006" key="3">
    <source>
        <dbReference type="Google" id="ProtNLM"/>
    </source>
</evidence>
<protein>
    <recommendedName>
        <fullName evidence="3">Heat induced stress protein YflT</fullName>
    </recommendedName>
</protein>
<dbReference type="RefSeq" id="WP_090870864.1">
    <property type="nucleotide sequence ID" value="NZ_FOHE01000013.1"/>
</dbReference>
<dbReference type="AlphaFoldDB" id="A0A1I0F007"/>